<dbReference type="NCBIfam" id="TIGR04183">
    <property type="entry name" value="Por_Secre_tail"/>
    <property type="match status" value="1"/>
</dbReference>
<keyword evidence="4" id="KW-1185">Reference proteome</keyword>
<gene>
    <name evidence="3" type="ORF">E6C50_05865</name>
</gene>
<dbReference type="InterPro" id="IPR026444">
    <property type="entry name" value="Secre_tail"/>
</dbReference>
<proteinExistence type="predicted"/>
<dbReference type="NCBIfam" id="NF033708">
    <property type="entry name" value="T9SS_Cterm_ChiA"/>
    <property type="match status" value="1"/>
</dbReference>
<evidence type="ECO:0000259" key="2">
    <source>
        <dbReference type="Pfam" id="PF18962"/>
    </source>
</evidence>
<evidence type="ECO:0000313" key="3">
    <source>
        <dbReference type="EMBL" id="THF51294.1"/>
    </source>
</evidence>
<keyword evidence="1" id="KW-0732">Signal</keyword>
<dbReference type="Pfam" id="PF18962">
    <property type="entry name" value="Por_Secre_tail"/>
    <property type="match status" value="1"/>
</dbReference>
<dbReference type="EMBL" id="SSNZ01000002">
    <property type="protein sequence ID" value="THF51294.1"/>
    <property type="molecule type" value="Genomic_DNA"/>
</dbReference>
<organism evidence="3 4">
    <name type="scientific">Flavobacterium supellecticarium</name>
    <dbReference type="NCBI Taxonomy" id="2565924"/>
    <lineage>
        <taxon>Bacteria</taxon>
        <taxon>Pseudomonadati</taxon>
        <taxon>Bacteroidota</taxon>
        <taxon>Flavobacteriia</taxon>
        <taxon>Flavobacteriales</taxon>
        <taxon>Flavobacteriaceae</taxon>
        <taxon>Flavobacterium</taxon>
    </lineage>
</organism>
<evidence type="ECO:0000313" key="4">
    <source>
        <dbReference type="Proteomes" id="UP000307507"/>
    </source>
</evidence>
<dbReference type="OrthoDB" id="2582440at2"/>
<feature type="domain" description="Secretion system C-terminal sorting" evidence="2">
    <location>
        <begin position="573"/>
        <end position="637"/>
    </location>
</feature>
<comment type="caution">
    <text evidence="3">The sequence shown here is derived from an EMBL/GenBank/DDBJ whole genome shotgun (WGS) entry which is preliminary data.</text>
</comment>
<dbReference type="Proteomes" id="UP000307507">
    <property type="component" value="Unassembled WGS sequence"/>
</dbReference>
<accession>A0A4S3ZZ74</accession>
<reference evidence="3 4" key="1">
    <citation type="submission" date="2019-04" db="EMBL/GenBank/DDBJ databases">
        <title>Flavobacterium sp. nov. isolated from construction timber.</title>
        <authorList>
            <person name="Lin S.-Y."/>
            <person name="Chang C.-T."/>
            <person name="Young C.-C."/>
        </authorList>
    </citation>
    <scope>NUCLEOTIDE SEQUENCE [LARGE SCALE GENOMIC DNA]</scope>
    <source>
        <strain evidence="3 4">CC-CTC003</strain>
    </source>
</reference>
<sequence length="639" mass="69524">MIMLRKGLLLIIVLGSTCLSYAQVYVSPSSYVFVNNELLFVKQDVVLASTAGNEGNIFLRRNGQLLQGVAGSTVNSGGGRISVFQEGTSDNYDYNYWCSPVGSIASGQESFLGNVNGNVNNLFYRAVDITNSTAATILPWGSYDGQANPLSISSRWLWKFINGTTYSQWVHVGNGQPIAPGEGFTMKGTAGTDANNVDGIVANNPGSQQRIDFRGRPNDGNIIIPCLVGQQTLTGNPYPSAIDLSYFLLDNTACSGTAQFWEQDKTVNSHTLANYKGGYGTFSPAATLSQVTAGTAGMGIYTPAIFYSYDSGGNQGPIASTPGNQYKRRFSPIGQGFLITGASVGVVTMRNQYRVFVKKGAANNSEFERNVTPETLANVNATTTSYNPDVAELAFPVVLSVSGIDYTTESIRPQPQVRMNTLIDNQGVRQSVIGFHPEATDGIDRGMDAISSDDGLPSDMFFVIDDKEYIINMVAFDENKRLPLGFKNTAPANYKITVQEIINADEVENVYLHDKVNNLYYDIKNGVHELNLPAGINKTGYEITFKRDSNLGLGENIKNSFQVYQNNSEHALQVSNPMALDLSAIVLYDVVGKVIFEKKKLGNNTSYSFPTANLSDGIYIVKMVTTDNQEISKKIIIKN</sequence>
<name>A0A4S3ZZ74_9FLAO</name>
<evidence type="ECO:0000256" key="1">
    <source>
        <dbReference type="ARBA" id="ARBA00022729"/>
    </source>
</evidence>
<dbReference type="AlphaFoldDB" id="A0A4S3ZZ74"/>
<protein>
    <submittedName>
        <fullName evidence="3">T9SS type A sorting domain-containing protein</fullName>
    </submittedName>
</protein>